<dbReference type="PANTHER" id="PTHR44757:SF2">
    <property type="entry name" value="BIOFILM ARCHITECTURE MAINTENANCE PROTEIN MBAA"/>
    <property type="match status" value="1"/>
</dbReference>
<dbReference type="GO" id="GO:0005886">
    <property type="term" value="C:plasma membrane"/>
    <property type="evidence" value="ECO:0007669"/>
    <property type="project" value="UniProtKB-SubCell"/>
</dbReference>
<dbReference type="GO" id="GO:0000160">
    <property type="term" value="P:phosphorelay signal transduction system"/>
    <property type="evidence" value="ECO:0007669"/>
    <property type="project" value="InterPro"/>
</dbReference>
<dbReference type="SUPFAM" id="SSF55073">
    <property type="entry name" value="Nucleotide cyclase"/>
    <property type="match status" value="1"/>
</dbReference>
<proteinExistence type="predicted"/>
<dbReference type="InterPro" id="IPR035919">
    <property type="entry name" value="EAL_sf"/>
</dbReference>
<dbReference type="InterPro" id="IPR043128">
    <property type="entry name" value="Rev_trsase/Diguanyl_cyclase"/>
</dbReference>
<dbReference type="Pfam" id="PF00990">
    <property type="entry name" value="GGDEF"/>
    <property type="match status" value="1"/>
</dbReference>
<dbReference type="SMART" id="SM00267">
    <property type="entry name" value="GGDEF"/>
    <property type="match status" value="1"/>
</dbReference>
<dbReference type="FunFam" id="3.30.70.270:FF:000001">
    <property type="entry name" value="Diguanylate cyclase domain protein"/>
    <property type="match status" value="1"/>
</dbReference>
<evidence type="ECO:0000313" key="8">
    <source>
        <dbReference type="EMBL" id="VVM38496.1"/>
    </source>
</evidence>
<dbReference type="Gene3D" id="3.20.20.450">
    <property type="entry name" value="EAL domain"/>
    <property type="match status" value="1"/>
</dbReference>
<dbReference type="SMART" id="SM00052">
    <property type="entry name" value="EAL"/>
    <property type="match status" value="1"/>
</dbReference>
<dbReference type="InterPro" id="IPR052155">
    <property type="entry name" value="Biofilm_reg_signaling"/>
</dbReference>
<dbReference type="InterPro" id="IPR011006">
    <property type="entry name" value="CheY-like_superfamily"/>
</dbReference>
<dbReference type="Pfam" id="PF00563">
    <property type="entry name" value="EAL"/>
    <property type="match status" value="1"/>
</dbReference>
<dbReference type="SUPFAM" id="SSF141868">
    <property type="entry name" value="EAL domain-like"/>
    <property type="match status" value="1"/>
</dbReference>
<feature type="domain" description="Response regulatory" evidence="4">
    <location>
        <begin position="14"/>
        <end position="131"/>
    </location>
</feature>
<reference evidence="7 9" key="2">
    <citation type="submission" date="2024-03" db="EMBL/GenBank/DDBJ databases">
        <authorList>
            <person name="Alaster D. Moffat"/>
            <person name="Govind Chandra"/>
            <person name="Andrew W. Truman"/>
        </authorList>
    </citation>
    <scope>NUCLEOTIDE SEQUENCE [LARGE SCALE GENOMIC DNA]</scope>
    <source>
        <strain evidence="7">PS652</strain>
    </source>
</reference>
<evidence type="ECO:0000259" key="6">
    <source>
        <dbReference type="PROSITE" id="PS50887"/>
    </source>
</evidence>
<dbReference type="Proteomes" id="UP000326595">
    <property type="component" value="Chromosome"/>
</dbReference>
<dbReference type="PANTHER" id="PTHR44757">
    <property type="entry name" value="DIGUANYLATE CYCLASE DGCP"/>
    <property type="match status" value="1"/>
</dbReference>
<evidence type="ECO:0000313" key="7">
    <source>
        <dbReference type="EMBL" id="CAK9891641.1"/>
    </source>
</evidence>
<organism evidence="8">
    <name type="scientific">Pseudomonas fluorescens</name>
    <dbReference type="NCBI Taxonomy" id="294"/>
    <lineage>
        <taxon>Bacteria</taxon>
        <taxon>Pseudomonadati</taxon>
        <taxon>Pseudomonadota</taxon>
        <taxon>Gammaproteobacteria</taxon>
        <taxon>Pseudomonadales</taxon>
        <taxon>Pseudomonadaceae</taxon>
        <taxon>Pseudomonas</taxon>
    </lineage>
</organism>
<dbReference type="EMBL" id="OZ024668">
    <property type="protein sequence ID" value="CAK9891641.1"/>
    <property type="molecule type" value="Genomic_DNA"/>
</dbReference>
<reference evidence="8" key="1">
    <citation type="submission" date="2019-09" db="EMBL/GenBank/DDBJ databases">
        <authorList>
            <person name="Chandra G."/>
            <person name="Truman W A."/>
        </authorList>
    </citation>
    <scope>NUCLEOTIDE SEQUENCE [LARGE SCALE GENOMIC DNA]</scope>
    <source>
        <strain evidence="8">PS652</strain>
    </source>
</reference>
<comment type="subcellular location">
    <subcellularLocation>
        <location evidence="2">Cell inner membrane</location>
    </subcellularLocation>
</comment>
<dbReference type="PROSITE" id="PS50887">
    <property type="entry name" value="GGDEF"/>
    <property type="match status" value="1"/>
</dbReference>
<dbReference type="AlphaFoldDB" id="A0A5E6P5I2"/>
<dbReference type="SUPFAM" id="SSF52172">
    <property type="entry name" value="CheY-like"/>
    <property type="match status" value="1"/>
</dbReference>
<evidence type="ECO:0000256" key="3">
    <source>
        <dbReference type="PROSITE-ProRule" id="PRU00169"/>
    </source>
</evidence>
<dbReference type="InterPro" id="IPR035965">
    <property type="entry name" value="PAS-like_dom_sf"/>
</dbReference>
<feature type="modified residue" description="4-aspartylphosphate" evidence="3">
    <location>
        <position position="63"/>
    </location>
</feature>
<dbReference type="SMART" id="SM00091">
    <property type="entry name" value="PAS"/>
    <property type="match status" value="1"/>
</dbReference>
<dbReference type="InterPro" id="IPR001633">
    <property type="entry name" value="EAL_dom"/>
</dbReference>
<dbReference type="PROSITE" id="PS50883">
    <property type="entry name" value="EAL"/>
    <property type="match status" value="1"/>
</dbReference>
<dbReference type="CDD" id="cd01948">
    <property type="entry name" value="EAL"/>
    <property type="match status" value="1"/>
</dbReference>
<dbReference type="InterPro" id="IPR029787">
    <property type="entry name" value="Nucleotide_cyclase"/>
</dbReference>
<dbReference type="EMBL" id="CABVHG010000001">
    <property type="protein sequence ID" value="VVM38496.1"/>
    <property type="molecule type" value="Genomic_DNA"/>
</dbReference>
<sequence length="706" mass="78080">MDCAQLQSHDSGSVLLVVDDYPENLISMRALLARQDWQVLTASSGTEALSALLEHEVDLVLLDVQMPGMDGFEVARLMRGSQRTRLTPIIFLTANEQSQASVLKGYASGAVDYLFKPFDPQILKPKVQALLEQQRNRRSLQRLSRDLEAARAFNASVLNNAAEGILVVGEKGEITFANPAISQLLEAPVEVLQGASLLDFVQSPGMTLWAESAFYQAYLDRQIFRIHDALLRTAGGQPVPVALSCSPLTDGQRAMVVTVLDMSVVRNLHQQLEFQAVTDPLTGLLNRRGFYQAAESALVRSERSDKAQALMYLDLDGFKRINDFLGHEAGDRVLHWVAEQLKDCLGASAILARMGGDEFTALFDALEYPEQAARFAERVIERMSICQQIEGMEVTLGVSIGIATYPDCGASLDGLLRAADAAMYAAKQAGRQQYRYYDQDLNGRARSRLMLEDSVRSAIEHKDFSLVYQPQVAFADGRLRGFEALLRWQHPSVGDVPPGLFLPLLEEARLISRLASWIYAQGVAQRRDWQECFEPGLVLGISLSRVQFAMPNLAEELGRVIASQGLDPSQLEVEVAETSLMVNSDVALKQLHKLRELGVRIALDDFGVGDCSLRMLRDLPIDTLKLDRHLVARLPGSKADAALVRAVIELCRQYAISVIAEGVETREQAQWLQANGCEYVQGFLVARPMTPGDAGAFPGFFDWQRL</sequence>
<dbReference type="CDD" id="cd01949">
    <property type="entry name" value="GGDEF"/>
    <property type="match status" value="1"/>
</dbReference>
<dbReference type="Gene3D" id="3.30.450.20">
    <property type="entry name" value="PAS domain"/>
    <property type="match status" value="1"/>
</dbReference>
<evidence type="ECO:0000259" key="4">
    <source>
        <dbReference type="PROSITE" id="PS50110"/>
    </source>
</evidence>
<name>A0A5E6P5I2_PSEFL</name>
<dbReference type="GO" id="GO:0003824">
    <property type="term" value="F:catalytic activity"/>
    <property type="evidence" value="ECO:0007669"/>
    <property type="project" value="UniProtKB-ARBA"/>
</dbReference>
<evidence type="ECO:0000259" key="5">
    <source>
        <dbReference type="PROSITE" id="PS50883"/>
    </source>
</evidence>
<keyword evidence="3" id="KW-0597">Phosphoprotein</keyword>
<dbReference type="NCBIfam" id="TIGR00254">
    <property type="entry name" value="GGDEF"/>
    <property type="match status" value="1"/>
</dbReference>
<dbReference type="InterPro" id="IPR013767">
    <property type="entry name" value="PAS_fold"/>
</dbReference>
<evidence type="ECO:0000256" key="1">
    <source>
        <dbReference type="ARBA" id="ARBA00001946"/>
    </source>
</evidence>
<evidence type="ECO:0000256" key="2">
    <source>
        <dbReference type="ARBA" id="ARBA00004533"/>
    </source>
</evidence>
<dbReference type="InterPro" id="IPR000160">
    <property type="entry name" value="GGDEF_dom"/>
</dbReference>
<dbReference type="InterPro" id="IPR001789">
    <property type="entry name" value="Sig_transdc_resp-reg_receiver"/>
</dbReference>
<dbReference type="SUPFAM" id="SSF55785">
    <property type="entry name" value="PYP-like sensor domain (PAS domain)"/>
    <property type="match status" value="1"/>
</dbReference>
<evidence type="ECO:0000313" key="9">
    <source>
        <dbReference type="Proteomes" id="UP000326595"/>
    </source>
</evidence>
<dbReference type="Pfam" id="PF00989">
    <property type="entry name" value="PAS"/>
    <property type="match status" value="1"/>
</dbReference>
<dbReference type="Gene3D" id="3.40.50.2300">
    <property type="match status" value="1"/>
</dbReference>
<dbReference type="Pfam" id="PF00072">
    <property type="entry name" value="Response_reg"/>
    <property type="match status" value="1"/>
</dbReference>
<dbReference type="PROSITE" id="PS50110">
    <property type="entry name" value="RESPONSE_REGULATORY"/>
    <property type="match status" value="1"/>
</dbReference>
<dbReference type="SMART" id="SM00448">
    <property type="entry name" value="REC"/>
    <property type="match status" value="1"/>
</dbReference>
<comment type="cofactor">
    <cofactor evidence="1">
        <name>Mg(2+)</name>
        <dbReference type="ChEBI" id="CHEBI:18420"/>
    </cofactor>
</comment>
<dbReference type="GO" id="GO:0006355">
    <property type="term" value="P:regulation of DNA-templated transcription"/>
    <property type="evidence" value="ECO:0007669"/>
    <property type="project" value="InterPro"/>
</dbReference>
<dbReference type="Gene3D" id="3.30.70.270">
    <property type="match status" value="1"/>
</dbReference>
<protein>
    <submittedName>
        <fullName evidence="7 8">Signaling protein</fullName>
    </submittedName>
</protein>
<feature type="domain" description="GGDEF" evidence="6">
    <location>
        <begin position="306"/>
        <end position="439"/>
    </location>
</feature>
<dbReference type="CDD" id="cd00130">
    <property type="entry name" value="PAS"/>
    <property type="match status" value="1"/>
</dbReference>
<feature type="domain" description="EAL" evidence="5">
    <location>
        <begin position="448"/>
        <end position="702"/>
    </location>
</feature>
<gene>
    <name evidence="8" type="ORF">PS652_00153</name>
    <name evidence="7" type="ORF">PS652_04504</name>
</gene>
<accession>A0A5E6P5I2</accession>
<dbReference type="InterPro" id="IPR000014">
    <property type="entry name" value="PAS"/>
</dbReference>
<dbReference type="RefSeq" id="WP_038997507.1">
    <property type="nucleotide sequence ID" value="NZ_OZ024668.1"/>
</dbReference>